<evidence type="ECO:0000313" key="1">
    <source>
        <dbReference type="EMBL" id="MBL0684100.1"/>
    </source>
</evidence>
<dbReference type="EMBL" id="JAERQJ010000004">
    <property type="protein sequence ID" value="MBL0684100.1"/>
    <property type="molecule type" value="Genomic_DNA"/>
</dbReference>
<organism evidence="1 2">
    <name type="scientific">Aquimarina mytili</name>
    <dbReference type="NCBI Taxonomy" id="874423"/>
    <lineage>
        <taxon>Bacteria</taxon>
        <taxon>Pseudomonadati</taxon>
        <taxon>Bacteroidota</taxon>
        <taxon>Flavobacteriia</taxon>
        <taxon>Flavobacteriales</taxon>
        <taxon>Flavobacteriaceae</taxon>
        <taxon>Aquimarina</taxon>
    </lineage>
</organism>
<evidence type="ECO:0000313" key="2">
    <source>
        <dbReference type="Proteomes" id="UP000651057"/>
    </source>
</evidence>
<dbReference type="RefSeq" id="WP_201919764.1">
    <property type="nucleotide sequence ID" value="NZ_BAABAX010000003.1"/>
</dbReference>
<comment type="caution">
    <text evidence="1">The sequence shown here is derived from an EMBL/GenBank/DDBJ whole genome shotgun (WGS) entry which is preliminary data.</text>
</comment>
<accession>A0A937D8I5</accession>
<reference evidence="1" key="1">
    <citation type="submission" date="2021-01" db="EMBL/GenBank/DDBJ databases">
        <authorList>
            <person name="Zhong Y.L."/>
        </authorList>
    </citation>
    <scope>NUCLEOTIDE SEQUENCE</scope>
    <source>
        <strain evidence="1">KCTC 23302</strain>
    </source>
</reference>
<dbReference type="AlphaFoldDB" id="A0A937D8I5"/>
<keyword evidence="2" id="KW-1185">Reference proteome</keyword>
<gene>
    <name evidence="1" type="ORF">JJQ60_11270</name>
</gene>
<protein>
    <submittedName>
        <fullName evidence="1">Uncharacterized protein</fullName>
    </submittedName>
</protein>
<proteinExistence type="predicted"/>
<dbReference type="Proteomes" id="UP000651057">
    <property type="component" value="Unassembled WGS sequence"/>
</dbReference>
<sequence>MNQSPIKTNYLIVVALFIFSIHSIAQNSENYILTKSGEKVSIHPDLEITSYKNHVYFGSPEDDIHVGPSSHRKSKKIKKVEVEKIVVRDEVHIPLDTNSKKPYIFRIVAKNENYTLGITTRWKSSGDSMSKNYFLRDYFAIYDTKKGKEIIFDKLNRDKKKSIKIIKKYFNDCLDDKFPTDKKILRSYKHKHNILQNTNQLECN</sequence>
<name>A0A937D8I5_9FLAO</name>